<reference evidence="3" key="1">
    <citation type="journal article" date="2012" name="Int J Evol Biol">
        <title>Inter- and intraspecific variation in Drosophila genes with sex-biased expression.</title>
        <authorList>
            <person name="Muller L."/>
            <person name="Grath S."/>
            <person name="von Heckel K."/>
            <person name="Parsch J."/>
        </authorList>
    </citation>
    <scope>NUCLEOTIDE SEQUENCE</scope>
    <source>
        <strain evidence="3">Dat</strain>
    </source>
</reference>
<dbReference type="InterPro" id="IPR010448">
    <property type="entry name" value="Torsin"/>
</dbReference>
<organism evidence="3">
    <name type="scientific">Drosophila atripex</name>
    <name type="common">Fruit fly</name>
    <dbReference type="NCBI Taxonomy" id="60715"/>
    <lineage>
        <taxon>Eukaryota</taxon>
        <taxon>Metazoa</taxon>
        <taxon>Ecdysozoa</taxon>
        <taxon>Arthropoda</taxon>
        <taxon>Hexapoda</taxon>
        <taxon>Insecta</taxon>
        <taxon>Pterygota</taxon>
        <taxon>Neoptera</taxon>
        <taxon>Endopterygota</taxon>
        <taxon>Diptera</taxon>
        <taxon>Brachycera</taxon>
        <taxon>Muscomorpha</taxon>
        <taxon>Ephydroidea</taxon>
        <taxon>Drosophilidae</taxon>
        <taxon>Drosophila</taxon>
        <taxon>Sophophora</taxon>
    </lineage>
</organism>
<sequence>MSFSNVMYKLCVLCLSLICLATVEAFEPLTMGAAAIGIGAGLTYFKGQTYCRFYECCDDRSIPGNIEALKESLQRTLYGQHIVAQHIIPALTAHFSSRGTSRKPLVISFHGQPGTGKNFVAEQIAQALYLEGSKSGYVSKYLGQADFPMASNVDSYKERINSEVRRKLQSCPRSLFIFDEVDKMPSGVFDTLASLVDYNAFNDGTDNTKAIFIFLSNTAGVHIADHLGNLMNGGKLREDTRLSDFEPLLKKAAYNMDGGLKKTTMIESHVIDHYIPFLPMEKAHVVKCLEAEFHRWSRQPDKSIIYDILATSISYDRNHGLFAISGCKTLEKKVSMAIN</sequence>
<dbReference type="GO" id="GO:0012505">
    <property type="term" value="C:endomembrane system"/>
    <property type="evidence" value="ECO:0007669"/>
    <property type="project" value="UniProtKB-ARBA"/>
</dbReference>
<dbReference type="GO" id="GO:0005524">
    <property type="term" value="F:ATP binding"/>
    <property type="evidence" value="ECO:0007669"/>
    <property type="project" value="InterPro"/>
</dbReference>
<dbReference type="PANTHER" id="PTHR10760:SF2">
    <property type="entry name" value="LD13476P-RELATED"/>
    <property type="match status" value="1"/>
</dbReference>
<dbReference type="InterPro" id="IPR027417">
    <property type="entry name" value="P-loop_NTPase"/>
</dbReference>
<dbReference type="EMBL" id="FN546740">
    <property type="protein sequence ID" value="CBE67039.1"/>
    <property type="molecule type" value="Genomic_DNA"/>
</dbReference>
<proteinExistence type="inferred from homology"/>
<dbReference type="SUPFAM" id="SSF52540">
    <property type="entry name" value="P-loop containing nucleoside triphosphate hydrolases"/>
    <property type="match status" value="1"/>
</dbReference>
<gene>
    <name evidence="3" type="primary">CG3024</name>
</gene>
<dbReference type="PANTHER" id="PTHR10760">
    <property type="entry name" value="TORSIN"/>
    <property type="match status" value="1"/>
</dbReference>
<feature type="signal peptide" evidence="2">
    <location>
        <begin position="1"/>
        <end position="25"/>
    </location>
</feature>
<evidence type="ECO:0000256" key="2">
    <source>
        <dbReference type="SAM" id="SignalP"/>
    </source>
</evidence>
<name>D1GZ01_DROAP</name>
<keyword evidence="2" id="KW-0732">Signal</keyword>
<comment type="similarity">
    <text evidence="1">Belongs to the ClpA/ClpB family. Torsin subfamily.</text>
</comment>
<dbReference type="GO" id="GO:0005737">
    <property type="term" value="C:cytoplasm"/>
    <property type="evidence" value="ECO:0007669"/>
    <property type="project" value="UniProtKB-ARBA"/>
</dbReference>
<evidence type="ECO:0000313" key="3">
    <source>
        <dbReference type="EMBL" id="CBE67039.1"/>
    </source>
</evidence>
<evidence type="ECO:0000256" key="1">
    <source>
        <dbReference type="ARBA" id="ARBA00006235"/>
    </source>
</evidence>
<dbReference type="Gene3D" id="3.40.50.300">
    <property type="entry name" value="P-loop containing nucleotide triphosphate hydrolases"/>
    <property type="match status" value="1"/>
</dbReference>
<dbReference type="GO" id="GO:0071218">
    <property type="term" value="P:cellular response to misfolded protein"/>
    <property type="evidence" value="ECO:0007669"/>
    <property type="project" value="TreeGrafter"/>
</dbReference>
<dbReference type="AlphaFoldDB" id="D1GZ01"/>
<protein>
    <submittedName>
        <fullName evidence="3">CG3024-PA</fullName>
    </submittedName>
</protein>
<feature type="chain" id="PRO_5003022402" evidence="2">
    <location>
        <begin position="26"/>
        <end position="339"/>
    </location>
</feature>
<accession>D1GZ01</accession>
<dbReference type="GO" id="GO:0016887">
    <property type="term" value="F:ATP hydrolysis activity"/>
    <property type="evidence" value="ECO:0007669"/>
    <property type="project" value="InterPro"/>
</dbReference>
<dbReference type="Pfam" id="PF06309">
    <property type="entry name" value="Torsin"/>
    <property type="match status" value="1"/>
</dbReference>